<comment type="similarity">
    <text evidence="1 16 17">Belongs to the papillomaviridae E6 protein family.</text>
</comment>
<keyword evidence="14 16" id="KW-0899">Viral immunoevasion</keyword>
<dbReference type="Proteomes" id="UP000146576">
    <property type="component" value="Segment"/>
</dbReference>
<dbReference type="GO" id="GO:0008270">
    <property type="term" value="F:zinc ion binding"/>
    <property type="evidence" value="ECO:0007669"/>
    <property type="project" value="UniProtKB-KW"/>
</dbReference>
<dbReference type="GO" id="GO:0039502">
    <property type="term" value="P:symbiont-mediated suppression of host type I interferon-mediated signaling pathway"/>
    <property type="evidence" value="ECO:0007669"/>
    <property type="project" value="UniProtKB-UniRule"/>
</dbReference>
<dbReference type="HAMAP" id="MF_04006">
    <property type="entry name" value="HPV_E6"/>
    <property type="match status" value="1"/>
</dbReference>
<dbReference type="GO" id="GO:0052170">
    <property type="term" value="P:symbiont-mediated suppression of host innate immune response"/>
    <property type="evidence" value="ECO:0007669"/>
    <property type="project" value="UniProtKB-KW"/>
</dbReference>
<evidence type="ECO:0000256" key="16">
    <source>
        <dbReference type="HAMAP-Rule" id="MF_04006"/>
    </source>
</evidence>
<comment type="subunit">
    <text evidence="16">Forms homodimers. Interacts with ubiquitin-protein ligase UBE3A/E6-AP; this interaction stimulates UBE3A ubiquitin activity. Interacts with host BAK1.</text>
</comment>
<evidence type="ECO:0000256" key="12">
    <source>
        <dbReference type="ARBA" id="ARBA00023163"/>
    </source>
</evidence>
<evidence type="ECO:0000256" key="1">
    <source>
        <dbReference type="ARBA" id="ARBA00006346"/>
    </source>
</evidence>
<evidence type="ECO:0000256" key="2">
    <source>
        <dbReference type="ARBA" id="ARBA00022518"/>
    </source>
</evidence>
<accession>M4HXI4</accession>
<evidence type="ECO:0000256" key="15">
    <source>
        <dbReference type="ARBA" id="ARBA00023323"/>
    </source>
</evidence>
<feature type="zinc finger region" evidence="16">
    <location>
        <begin position="19"/>
        <end position="55"/>
    </location>
</feature>
<evidence type="ECO:0000256" key="6">
    <source>
        <dbReference type="ARBA" id="ARBA00022723"/>
    </source>
</evidence>
<dbReference type="EMBL" id="JQ965698">
    <property type="protein sequence ID" value="AFU07682.1"/>
    <property type="molecule type" value="Genomic_DNA"/>
</dbReference>
<evidence type="ECO:0000256" key="5">
    <source>
        <dbReference type="ARBA" id="ARBA00022632"/>
    </source>
</evidence>
<comment type="caution">
    <text evidence="16">Lacks conserved residue(s) required for the propagation of feature annotation.</text>
</comment>
<keyword evidence="8 16" id="KW-0862">Zinc</keyword>
<evidence type="ECO:0000256" key="9">
    <source>
        <dbReference type="ARBA" id="ARBA00023015"/>
    </source>
</evidence>
<dbReference type="SUPFAM" id="SSF161229">
    <property type="entry name" value="E6 C-terminal domain-like"/>
    <property type="match status" value="2"/>
</dbReference>
<dbReference type="GO" id="GO:0006355">
    <property type="term" value="P:regulation of DNA-templated transcription"/>
    <property type="evidence" value="ECO:0007669"/>
    <property type="project" value="UniProtKB-UniRule"/>
</dbReference>
<evidence type="ECO:0000256" key="8">
    <source>
        <dbReference type="ARBA" id="ARBA00022833"/>
    </source>
</evidence>
<dbReference type="Pfam" id="PF00518">
    <property type="entry name" value="E6"/>
    <property type="match status" value="1"/>
</dbReference>
<keyword evidence="2 16" id="KW-0244">Early protein</keyword>
<feature type="compositionally biased region" description="Basic and acidic residues" evidence="18">
    <location>
        <begin position="131"/>
        <end position="147"/>
    </location>
</feature>
<feature type="zinc finger region" evidence="16">
    <location>
        <begin position="92"/>
        <end position="128"/>
    </location>
</feature>
<evidence type="ECO:0000256" key="3">
    <source>
        <dbReference type="ARBA" id="ARBA00022562"/>
    </source>
</evidence>
<dbReference type="GO" id="GO:0003677">
    <property type="term" value="F:DNA binding"/>
    <property type="evidence" value="ECO:0007669"/>
    <property type="project" value="UniProtKB-UniRule"/>
</dbReference>
<dbReference type="SMR" id="M4HXI4"/>
<evidence type="ECO:0000256" key="10">
    <source>
        <dbReference type="ARBA" id="ARBA00023125"/>
    </source>
</evidence>
<evidence type="ECO:0000256" key="17">
    <source>
        <dbReference type="RuleBase" id="RU363123"/>
    </source>
</evidence>
<proteinExistence type="inferred from homology"/>
<dbReference type="GO" id="GO:0030430">
    <property type="term" value="C:host cell cytoplasm"/>
    <property type="evidence" value="ECO:0007669"/>
    <property type="project" value="UniProtKB-SubCell"/>
</dbReference>
<keyword evidence="5 16" id="KW-1090">Inhibition of host innate immune response by virus</keyword>
<keyword evidence="7 16" id="KW-0863">Zinc-finger</keyword>
<name>M4HXI4_9PAPI</name>
<evidence type="ECO:0000256" key="4">
    <source>
        <dbReference type="ARBA" id="ARBA00022581"/>
    </source>
</evidence>
<keyword evidence="12 16" id="KW-0804">Transcription</keyword>
<comment type="function">
    <text evidence="16">Plays a major role in the induction and maintenance of cellular transformation. E6 associates with host UBE3A/E6-AP ubiquitin-protein ligase and modulates its activity. Protects host keratinocytes from apoptosis by mediating the degradation of host BAK1. May also inhibit host immune response.</text>
</comment>
<dbReference type="InterPro" id="IPR038575">
    <property type="entry name" value="E6_sf"/>
</dbReference>
<dbReference type="InterPro" id="IPR001334">
    <property type="entry name" value="E6"/>
</dbReference>
<keyword evidence="15 16" id="KW-1119">Modulation of host cell apoptosis by virus</keyword>
<evidence type="ECO:0000256" key="14">
    <source>
        <dbReference type="ARBA" id="ARBA00023280"/>
    </source>
</evidence>
<reference evidence="19 20" key="1">
    <citation type="journal article" date="2013" name="J. Gen. Virol.">
        <title>Four novel papillomavirus sequences support a broad diversity among equine papillomaviruses.</title>
        <authorList>
            <person name="Lange C."/>
            <person name="Vetsch E."/>
            <person name="Ackermann M."/>
            <person name="Favrot C."/>
            <person name="Tobler K."/>
        </authorList>
    </citation>
    <scope>NUCLEOTIDE SEQUENCE [LARGE SCALE GENOMIC DNA]</scope>
    <source>
        <strain evidence="19">Sirkar_2011</strain>
    </source>
</reference>
<evidence type="ECO:0000256" key="18">
    <source>
        <dbReference type="SAM" id="MobiDB-lite"/>
    </source>
</evidence>
<keyword evidence="11 16" id="KW-0010">Activator</keyword>
<keyword evidence="9 16" id="KW-0805">Transcription regulation</keyword>
<feature type="region of interest" description="Disordered" evidence="18">
    <location>
        <begin position="131"/>
        <end position="154"/>
    </location>
</feature>
<keyword evidence="10 16" id="KW-0238">DNA-binding</keyword>
<dbReference type="OrthoDB" id="27353at10239"/>
<keyword evidence="4 16" id="KW-0945">Host-virus interaction</keyword>
<comment type="subcellular location">
    <subcellularLocation>
        <location evidence="16 17">Host cytoplasm</location>
    </subcellularLocation>
    <subcellularLocation>
        <location evidence="16 17">Host nucleus</location>
    </subcellularLocation>
</comment>
<dbReference type="RefSeq" id="YP_007518491.1">
    <property type="nucleotide sequence ID" value="NC_020500.1"/>
</dbReference>
<evidence type="ECO:0000256" key="7">
    <source>
        <dbReference type="ARBA" id="ARBA00022771"/>
    </source>
</evidence>
<dbReference type="GO" id="GO:0039648">
    <property type="term" value="P:symbiont-mediated perturbation of host ubiquitin-like protein modification"/>
    <property type="evidence" value="ECO:0007669"/>
    <property type="project" value="UniProtKB-UniRule"/>
</dbReference>
<evidence type="ECO:0000256" key="13">
    <source>
        <dbReference type="ARBA" id="ARBA00023200"/>
    </source>
</evidence>
<evidence type="ECO:0000313" key="19">
    <source>
        <dbReference type="EMBL" id="AFU07682.1"/>
    </source>
</evidence>
<keyword evidence="13 16" id="KW-1035">Host cytoplasm</keyword>
<keyword evidence="6 16" id="KW-0479">Metal-binding</keyword>
<evidence type="ECO:0000256" key="11">
    <source>
        <dbReference type="ARBA" id="ARBA00023159"/>
    </source>
</evidence>
<dbReference type="KEGG" id="vg:14757621"/>
<keyword evidence="3 16" id="KW-1048">Host nucleus</keyword>
<organism evidence="19 20">
    <name type="scientific">Equus caballus papillomavirus 6</name>
    <dbReference type="NCBI Taxonomy" id="1235427"/>
    <lineage>
        <taxon>Viruses</taxon>
        <taxon>Monodnaviria</taxon>
        <taxon>Shotokuvirae</taxon>
        <taxon>Cossaviricota</taxon>
        <taxon>Papovaviricetes</taxon>
        <taxon>Zurhausenvirales</taxon>
        <taxon>Papillomaviridae</taxon>
        <taxon>Firstpapillomavirinae</taxon>
        <taxon>Dyorhopapillomavirus</taxon>
        <taxon>Dyorhopapillomavirus 1</taxon>
    </lineage>
</organism>
<sequence length="154" mass="17745">MDDPEDVWKDYSFLSTCPCRFCSARLSRLDLVGFRDKKWRLIWRNGRPFAACAACVRALLFIERTTYPTVWKSIKQVEELEGKPICKIHVTCTYCGCVLGKDELLLKAWEGRSLRRVRNRWCGSCFDCNHPDPDPEAKTSGKYHAEGETSESES</sequence>
<gene>
    <name evidence="16" type="primary">E6</name>
</gene>
<evidence type="ECO:0000313" key="20">
    <source>
        <dbReference type="Proteomes" id="UP000146576"/>
    </source>
</evidence>
<dbReference type="Gene3D" id="3.30.240.40">
    <property type="entry name" value="E6 early regulatory protein"/>
    <property type="match status" value="2"/>
</dbReference>
<dbReference type="GO" id="GO:0042025">
    <property type="term" value="C:host cell nucleus"/>
    <property type="evidence" value="ECO:0007669"/>
    <property type="project" value="UniProtKB-SubCell"/>
</dbReference>
<protein>
    <recommendedName>
        <fullName evidence="16 17">Protein E6</fullName>
    </recommendedName>
</protein>
<dbReference type="GO" id="GO:0052150">
    <property type="term" value="P:symbiont-mediated perturbation of host apoptosis"/>
    <property type="evidence" value="ECO:0007669"/>
    <property type="project" value="UniProtKB-KW"/>
</dbReference>
<dbReference type="GO" id="GO:0006351">
    <property type="term" value="P:DNA-templated transcription"/>
    <property type="evidence" value="ECO:0007669"/>
    <property type="project" value="UniProtKB-UniRule"/>
</dbReference>